<reference evidence="7 8" key="1">
    <citation type="journal article" date="2023" name="Hortic Res">
        <title>Pangenome of water caltrop reveals structural variations and asymmetric subgenome divergence after allopolyploidization.</title>
        <authorList>
            <person name="Zhang X."/>
            <person name="Chen Y."/>
            <person name="Wang L."/>
            <person name="Yuan Y."/>
            <person name="Fang M."/>
            <person name="Shi L."/>
            <person name="Lu R."/>
            <person name="Comes H.P."/>
            <person name="Ma Y."/>
            <person name="Chen Y."/>
            <person name="Huang G."/>
            <person name="Zhou Y."/>
            <person name="Zheng Z."/>
            <person name="Qiu Y."/>
        </authorList>
    </citation>
    <scope>NUCLEOTIDE SEQUENCE [LARGE SCALE GENOMIC DNA]</scope>
    <source>
        <tissue evidence="7">Roots</tissue>
    </source>
</reference>
<dbReference type="PANTHER" id="PTHR35496">
    <property type="entry name" value="2S SEED STORAGE PROTEIN 1-RELATED"/>
    <property type="match status" value="1"/>
</dbReference>
<dbReference type="GO" id="GO:0045735">
    <property type="term" value="F:nutrient reservoir activity"/>
    <property type="evidence" value="ECO:0007669"/>
    <property type="project" value="UniProtKB-KW"/>
</dbReference>
<organism evidence="7 8">
    <name type="scientific">Trapa incisa</name>
    <dbReference type="NCBI Taxonomy" id="236973"/>
    <lineage>
        <taxon>Eukaryota</taxon>
        <taxon>Viridiplantae</taxon>
        <taxon>Streptophyta</taxon>
        <taxon>Embryophyta</taxon>
        <taxon>Tracheophyta</taxon>
        <taxon>Spermatophyta</taxon>
        <taxon>Magnoliopsida</taxon>
        <taxon>eudicotyledons</taxon>
        <taxon>Gunneridae</taxon>
        <taxon>Pentapetalae</taxon>
        <taxon>rosids</taxon>
        <taxon>malvids</taxon>
        <taxon>Myrtales</taxon>
        <taxon>Lythraceae</taxon>
        <taxon>Trapa</taxon>
    </lineage>
</organism>
<gene>
    <name evidence="7" type="ORF">SAY87_015025</name>
</gene>
<feature type="chain" id="PRO_5042946814" description="Bifunctional inhibitor/plant lipid transfer protein/seed storage helical domain-containing protein" evidence="5">
    <location>
        <begin position="21"/>
        <end position="162"/>
    </location>
</feature>
<dbReference type="Gene3D" id="1.10.110.10">
    <property type="entry name" value="Plant lipid-transfer and hydrophobic proteins"/>
    <property type="match status" value="1"/>
</dbReference>
<feature type="domain" description="Bifunctional inhibitor/plant lipid transfer protein/seed storage helical" evidence="6">
    <location>
        <begin position="42"/>
        <end position="151"/>
    </location>
</feature>
<protein>
    <recommendedName>
        <fullName evidence="6">Bifunctional inhibitor/plant lipid transfer protein/seed storage helical domain-containing protein</fullName>
    </recommendedName>
</protein>
<evidence type="ECO:0000259" key="6">
    <source>
        <dbReference type="SMART" id="SM00499"/>
    </source>
</evidence>
<dbReference type="PRINTS" id="PR00496">
    <property type="entry name" value="NAPIN"/>
</dbReference>
<comment type="similarity">
    <text evidence="1">Belongs to the 2S seed storage albumins family.</text>
</comment>
<dbReference type="PANTHER" id="PTHR35496:SF20">
    <property type="entry name" value="2S SEED STORAGE PROTEIN 1-RELATED"/>
    <property type="match status" value="1"/>
</dbReference>
<evidence type="ECO:0000256" key="4">
    <source>
        <dbReference type="ARBA" id="ARBA00023157"/>
    </source>
</evidence>
<keyword evidence="4" id="KW-1015">Disulfide bond</keyword>
<dbReference type="EMBL" id="JAXIOK010000019">
    <property type="protein sequence ID" value="KAK4748439.1"/>
    <property type="molecule type" value="Genomic_DNA"/>
</dbReference>
<sequence length="162" mass="18131">MAKLATLAVVLGVLLVAAAARTTTMTVEVGEEENQRRRGSSCWDQLQQAQMLSHCRDFLSQISRGDEEGYSQCSYGRSTQLRPRSRRGIGGGSRHFDSCCDQLGQMDERCMCVGVREMIREEHGRLGEQEMEQMMQCAKQLPQMCGLGRSCSQIRVPHVVSE</sequence>
<evidence type="ECO:0000256" key="5">
    <source>
        <dbReference type="SAM" id="SignalP"/>
    </source>
</evidence>
<dbReference type="SMART" id="SM00499">
    <property type="entry name" value="AAI"/>
    <property type="match status" value="1"/>
</dbReference>
<keyword evidence="5" id="KW-0732">Signal</keyword>
<keyword evidence="2" id="KW-0758">Storage protein</keyword>
<dbReference type="InterPro" id="IPR036312">
    <property type="entry name" value="Bifun_inhib/LTP/seed_sf"/>
</dbReference>
<dbReference type="Pfam" id="PF00234">
    <property type="entry name" value="Tryp_alpha_amyl"/>
    <property type="match status" value="1"/>
</dbReference>
<comment type="caution">
    <text evidence="7">The sequence shown here is derived from an EMBL/GenBank/DDBJ whole genome shotgun (WGS) entry which is preliminary data.</text>
</comment>
<dbReference type="AlphaFoldDB" id="A0AAN7H0J2"/>
<dbReference type="InterPro" id="IPR000617">
    <property type="entry name" value="Napin/2SS/CON"/>
</dbReference>
<evidence type="ECO:0000256" key="3">
    <source>
        <dbReference type="ARBA" id="ARBA00023129"/>
    </source>
</evidence>
<dbReference type="SUPFAM" id="SSF47699">
    <property type="entry name" value="Bifunctional inhibitor/lipid-transfer protein/seed storage 2S albumin"/>
    <property type="match status" value="1"/>
</dbReference>
<feature type="signal peptide" evidence="5">
    <location>
        <begin position="1"/>
        <end position="20"/>
    </location>
</feature>
<evidence type="ECO:0000256" key="1">
    <source>
        <dbReference type="ARBA" id="ARBA00008262"/>
    </source>
</evidence>
<evidence type="ECO:0000313" key="7">
    <source>
        <dbReference type="EMBL" id="KAK4748439.1"/>
    </source>
</evidence>
<evidence type="ECO:0000256" key="2">
    <source>
        <dbReference type="ARBA" id="ARBA00022761"/>
    </source>
</evidence>
<keyword evidence="8" id="KW-1185">Reference proteome</keyword>
<accession>A0AAN7H0J2</accession>
<keyword evidence="3" id="KW-0708">Seed storage protein</keyword>
<proteinExistence type="inferred from homology"/>
<dbReference type="Proteomes" id="UP001345219">
    <property type="component" value="Chromosome 12"/>
</dbReference>
<evidence type="ECO:0000313" key="8">
    <source>
        <dbReference type="Proteomes" id="UP001345219"/>
    </source>
</evidence>
<name>A0AAN7H0J2_9MYRT</name>
<dbReference type="InterPro" id="IPR016140">
    <property type="entry name" value="Bifunc_inhib/LTP/seed_store"/>
</dbReference>